<dbReference type="Proteomes" id="UP000005384">
    <property type="component" value="Unassembled WGS sequence"/>
</dbReference>
<dbReference type="OrthoDB" id="9791357at2"/>
<dbReference type="RefSeq" id="WP_006780075.1">
    <property type="nucleotide sequence ID" value="NZ_CP040506.1"/>
</dbReference>
<organism evidence="2 3">
    <name type="scientific">Hungatella hathewayi WAL-18680</name>
    <dbReference type="NCBI Taxonomy" id="742737"/>
    <lineage>
        <taxon>Bacteria</taxon>
        <taxon>Bacillati</taxon>
        <taxon>Bacillota</taxon>
        <taxon>Clostridia</taxon>
        <taxon>Lachnospirales</taxon>
        <taxon>Lachnospiraceae</taxon>
        <taxon>Hungatella</taxon>
    </lineage>
</organism>
<evidence type="ECO:0000313" key="2">
    <source>
        <dbReference type="EMBL" id="EHI59947.1"/>
    </source>
</evidence>
<dbReference type="AlphaFoldDB" id="G5IF18"/>
<protein>
    <recommendedName>
        <fullName evidence="4">Sgc region protein sgcQ</fullName>
    </recommendedName>
</protein>
<keyword evidence="3" id="KW-1185">Reference proteome</keyword>
<dbReference type="HOGENOM" id="CLU_075239_0_0_9"/>
<evidence type="ECO:0008006" key="4">
    <source>
        <dbReference type="Google" id="ProtNLM"/>
    </source>
</evidence>
<dbReference type="PANTHER" id="PTHR21381:SF3">
    <property type="entry name" value="SGC REGION PROTEIN SGCQ-RELATED"/>
    <property type="match status" value="1"/>
</dbReference>
<dbReference type="PANTHER" id="PTHR21381">
    <property type="entry name" value="ZGC:162297"/>
    <property type="match status" value="1"/>
</dbReference>
<comment type="caution">
    <text evidence="2">The sequence shown here is derived from an EMBL/GenBank/DDBJ whole genome shotgun (WGS) entry which is preliminary data.</text>
</comment>
<name>G5IF18_9FIRM</name>
<gene>
    <name evidence="2" type="ORF">HMPREF9473_02095</name>
</gene>
<dbReference type="NCBIfam" id="TIGR00259">
    <property type="entry name" value="thylakoid_BtpA"/>
    <property type="match status" value="1"/>
</dbReference>
<dbReference type="InterPro" id="IPR011060">
    <property type="entry name" value="RibuloseP-bd_barrel"/>
</dbReference>
<dbReference type="SUPFAM" id="SSF51366">
    <property type="entry name" value="Ribulose-phoshate binding barrel"/>
    <property type="match status" value="1"/>
</dbReference>
<comment type="similarity">
    <text evidence="1">Belongs to the BtpA family.</text>
</comment>
<evidence type="ECO:0000256" key="1">
    <source>
        <dbReference type="ARBA" id="ARBA00006007"/>
    </source>
</evidence>
<sequence length="271" mass="29812">MSWLKEVFGTEKVIIGLLHLKALPGDPFYEGSMEDVIAQARQDLEALQNGGVDGVLITNEFSLPYEKKVANVTLAAMGRVVGALDGRFRVPYGVEAIYDADATIELCAATGAQFGRCVFTGAYAGDLGLVDRDVSRTLRRRRALEIQDLKLFYFVNSEGEVYLNDRPLEEITKTMIFNCHPEALVVAGGMAGSSPQDTLLKQVRDNAPGDIPVFCGTGCKRDNIEEIFRIADGAFVGTTFKKNGRFEEAVDEERVASFMERVREIRGGERA</sequence>
<reference evidence="2 3" key="1">
    <citation type="submission" date="2011-08" db="EMBL/GenBank/DDBJ databases">
        <title>The Genome Sequence of Clostridium hathewayi WAL-18680.</title>
        <authorList>
            <consortium name="The Broad Institute Genome Sequencing Platform"/>
            <person name="Earl A."/>
            <person name="Ward D."/>
            <person name="Feldgarden M."/>
            <person name="Gevers D."/>
            <person name="Finegold S.M."/>
            <person name="Summanen P.H."/>
            <person name="Molitoris D.R."/>
            <person name="Song M."/>
            <person name="Daigneault M."/>
            <person name="Allen-Vercoe E."/>
            <person name="Young S.K."/>
            <person name="Zeng Q."/>
            <person name="Gargeya S."/>
            <person name="Fitzgerald M."/>
            <person name="Haas B."/>
            <person name="Abouelleil A."/>
            <person name="Alvarado L."/>
            <person name="Arachchi H.M."/>
            <person name="Berlin A."/>
            <person name="Brown A."/>
            <person name="Chapman S.B."/>
            <person name="Chen Z."/>
            <person name="Dunbar C."/>
            <person name="Freedman E."/>
            <person name="Gearin G."/>
            <person name="Gellesch M."/>
            <person name="Goldberg J."/>
            <person name="Griggs A."/>
            <person name="Gujja S."/>
            <person name="Heiman D."/>
            <person name="Howarth C."/>
            <person name="Larson L."/>
            <person name="Lui A."/>
            <person name="MacDonald P.J.P."/>
            <person name="Montmayeur A."/>
            <person name="Murphy C."/>
            <person name="Neiman D."/>
            <person name="Pearson M."/>
            <person name="Priest M."/>
            <person name="Roberts A."/>
            <person name="Saif S."/>
            <person name="Shea T."/>
            <person name="Shenoy N."/>
            <person name="Sisk P."/>
            <person name="Stolte C."/>
            <person name="Sykes S."/>
            <person name="Wortman J."/>
            <person name="Nusbaum C."/>
            <person name="Birren B."/>
        </authorList>
    </citation>
    <scope>NUCLEOTIDE SEQUENCE [LARGE SCALE GENOMIC DNA]</scope>
    <source>
        <strain evidence="2 3">WAL-18680</strain>
    </source>
</reference>
<accession>G5IF18</accession>
<proteinExistence type="inferred from homology"/>
<dbReference type="PATRIC" id="fig|742737.3.peg.2118"/>
<dbReference type="Pfam" id="PF03437">
    <property type="entry name" value="BtpA"/>
    <property type="match status" value="1"/>
</dbReference>
<dbReference type="PIRSF" id="PIRSF005956">
    <property type="entry name" value="BtpA"/>
    <property type="match status" value="1"/>
</dbReference>
<dbReference type="InterPro" id="IPR005137">
    <property type="entry name" value="BtpA"/>
</dbReference>
<evidence type="ECO:0000313" key="3">
    <source>
        <dbReference type="Proteomes" id="UP000005384"/>
    </source>
</evidence>
<dbReference type="EMBL" id="ADLN01000041">
    <property type="protein sequence ID" value="EHI59947.1"/>
    <property type="molecule type" value="Genomic_DNA"/>
</dbReference>